<evidence type="ECO:0000256" key="5">
    <source>
        <dbReference type="ARBA" id="ARBA00023014"/>
    </source>
</evidence>
<evidence type="ECO:0000256" key="3">
    <source>
        <dbReference type="ARBA" id="ARBA00022723"/>
    </source>
</evidence>
<evidence type="ECO:0000313" key="9">
    <source>
        <dbReference type="Proteomes" id="UP000827092"/>
    </source>
</evidence>
<dbReference type="CDD" id="cd00207">
    <property type="entry name" value="fer2"/>
    <property type="match status" value="1"/>
</dbReference>
<keyword evidence="4" id="KW-0408">Iron</keyword>
<dbReference type="InterPro" id="IPR001055">
    <property type="entry name" value="Adrenodoxin-like"/>
</dbReference>
<dbReference type="GO" id="GO:0140647">
    <property type="term" value="P:P450-containing electron transport chain"/>
    <property type="evidence" value="ECO:0007669"/>
    <property type="project" value="InterPro"/>
</dbReference>
<keyword evidence="9" id="KW-1185">Reference proteome</keyword>
<dbReference type="PANTHER" id="PTHR23426:SF65">
    <property type="entry name" value="FERREDOXIN-2, MITOCHONDRIAL"/>
    <property type="match status" value="1"/>
</dbReference>
<name>A0AAV6VJU4_9ARAC</name>
<dbReference type="GO" id="GO:0046872">
    <property type="term" value="F:metal ion binding"/>
    <property type="evidence" value="ECO:0007669"/>
    <property type="project" value="UniProtKB-KW"/>
</dbReference>
<sequence>MQITNFRSLFLSSGLKKSVMITFVKDDGTEVKRRAEIGKTLQNLVEVNNDPDIPGYGLCRGDTSCSTCHVIFSKEIFEKLEPATSDEEDILVYVPDYCDTSRLGCNVKITKDMDGLVVTVPSAKRDQRP</sequence>
<gene>
    <name evidence="8" type="ORF">JTE90_004337</name>
</gene>
<dbReference type="GO" id="GO:0051537">
    <property type="term" value="F:2 iron, 2 sulfur cluster binding"/>
    <property type="evidence" value="ECO:0007669"/>
    <property type="project" value="UniProtKB-KW"/>
</dbReference>
<dbReference type="PANTHER" id="PTHR23426">
    <property type="entry name" value="FERREDOXIN/ADRENODOXIN"/>
    <property type="match status" value="1"/>
</dbReference>
<evidence type="ECO:0000256" key="4">
    <source>
        <dbReference type="ARBA" id="ARBA00023004"/>
    </source>
</evidence>
<keyword evidence="5" id="KW-0411">Iron-sulfur</keyword>
<dbReference type="Pfam" id="PF00111">
    <property type="entry name" value="Fer2"/>
    <property type="match status" value="1"/>
</dbReference>
<organism evidence="8 9">
    <name type="scientific">Oedothorax gibbosus</name>
    <dbReference type="NCBI Taxonomy" id="931172"/>
    <lineage>
        <taxon>Eukaryota</taxon>
        <taxon>Metazoa</taxon>
        <taxon>Ecdysozoa</taxon>
        <taxon>Arthropoda</taxon>
        <taxon>Chelicerata</taxon>
        <taxon>Arachnida</taxon>
        <taxon>Araneae</taxon>
        <taxon>Araneomorphae</taxon>
        <taxon>Entelegynae</taxon>
        <taxon>Araneoidea</taxon>
        <taxon>Linyphiidae</taxon>
        <taxon>Erigoninae</taxon>
        <taxon>Oedothorax</taxon>
    </lineage>
</organism>
<dbReference type="AlphaFoldDB" id="A0AAV6VJU4"/>
<evidence type="ECO:0000256" key="2">
    <source>
        <dbReference type="ARBA" id="ARBA00022714"/>
    </source>
</evidence>
<keyword evidence="3" id="KW-0479">Metal-binding</keyword>
<dbReference type="SUPFAM" id="SSF54292">
    <property type="entry name" value="2Fe-2S ferredoxin-like"/>
    <property type="match status" value="1"/>
</dbReference>
<dbReference type="GO" id="GO:0009055">
    <property type="term" value="F:electron transfer activity"/>
    <property type="evidence" value="ECO:0007669"/>
    <property type="project" value="TreeGrafter"/>
</dbReference>
<comment type="caution">
    <text evidence="8">The sequence shown here is derived from an EMBL/GenBank/DDBJ whole genome shotgun (WGS) entry which is preliminary data.</text>
</comment>
<dbReference type="EMBL" id="JAFNEN010000059">
    <property type="protein sequence ID" value="KAG8197070.1"/>
    <property type="molecule type" value="Genomic_DNA"/>
</dbReference>
<dbReference type="Gene3D" id="3.10.20.30">
    <property type="match status" value="1"/>
</dbReference>
<feature type="domain" description="2Fe-2S ferredoxin-type" evidence="7">
    <location>
        <begin position="25"/>
        <end position="105"/>
    </location>
</feature>
<keyword evidence="2" id="KW-0001">2Fe-2S</keyword>
<evidence type="ECO:0000313" key="8">
    <source>
        <dbReference type="EMBL" id="KAG8197070.1"/>
    </source>
</evidence>
<dbReference type="GO" id="GO:0005739">
    <property type="term" value="C:mitochondrion"/>
    <property type="evidence" value="ECO:0007669"/>
    <property type="project" value="TreeGrafter"/>
</dbReference>
<dbReference type="InterPro" id="IPR012675">
    <property type="entry name" value="Beta-grasp_dom_sf"/>
</dbReference>
<dbReference type="InterPro" id="IPR001041">
    <property type="entry name" value="2Fe-2S_ferredoxin-type"/>
</dbReference>
<accession>A0AAV6VJU4</accession>
<evidence type="ECO:0000256" key="6">
    <source>
        <dbReference type="ARBA" id="ARBA00034078"/>
    </source>
</evidence>
<dbReference type="Proteomes" id="UP000827092">
    <property type="component" value="Unassembled WGS sequence"/>
</dbReference>
<comment type="cofactor">
    <cofactor evidence="6">
        <name>[2Fe-2S] cluster</name>
        <dbReference type="ChEBI" id="CHEBI:190135"/>
    </cofactor>
</comment>
<protein>
    <recommendedName>
        <fullName evidence="7">2Fe-2S ferredoxin-type domain-containing protein</fullName>
    </recommendedName>
</protein>
<dbReference type="InterPro" id="IPR036010">
    <property type="entry name" value="2Fe-2S_ferredoxin-like_sf"/>
</dbReference>
<evidence type="ECO:0000256" key="1">
    <source>
        <dbReference type="ARBA" id="ARBA00010914"/>
    </source>
</evidence>
<reference evidence="8 9" key="1">
    <citation type="journal article" date="2022" name="Nat. Ecol. Evol.">
        <title>A masculinizing supergene underlies an exaggerated male reproductive morph in a spider.</title>
        <authorList>
            <person name="Hendrickx F."/>
            <person name="De Corte Z."/>
            <person name="Sonet G."/>
            <person name="Van Belleghem S.M."/>
            <person name="Kostlbacher S."/>
            <person name="Vangestel C."/>
        </authorList>
    </citation>
    <scope>NUCLEOTIDE SEQUENCE [LARGE SCALE GENOMIC DNA]</scope>
    <source>
        <strain evidence="8">W744_W776</strain>
    </source>
</reference>
<proteinExistence type="inferred from homology"/>
<comment type="similarity">
    <text evidence="1">Belongs to the adrenodoxin/putidaredoxin family.</text>
</comment>
<dbReference type="PRINTS" id="PR00355">
    <property type="entry name" value="ADRENODOXIN"/>
</dbReference>
<evidence type="ECO:0000259" key="7">
    <source>
        <dbReference type="Pfam" id="PF00111"/>
    </source>
</evidence>